<dbReference type="GO" id="GO:0008045">
    <property type="term" value="P:motor neuron axon guidance"/>
    <property type="evidence" value="ECO:0007669"/>
    <property type="project" value="TreeGrafter"/>
</dbReference>
<accession>A0AAV0WFB7</accession>
<feature type="domain" description="Plexin cytoplasmic RasGAP" evidence="1">
    <location>
        <begin position="1"/>
        <end position="42"/>
    </location>
</feature>
<comment type="caution">
    <text evidence="2">The sequence shown here is derived from an EMBL/GenBank/DDBJ whole genome shotgun (WGS) entry which is preliminary data.</text>
</comment>
<dbReference type="GO" id="GO:0050772">
    <property type="term" value="P:positive regulation of axonogenesis"/>
    <property type="evidence" value="ECO:0007669"/>
    <property type="project" value="TreeGrafter"/>
</dbReference>
<dbReference type="Gene3D" id="1.10.506.10">
    <property type="entry name" value="GTPase Activation - p120gap, domain 1"/>
    <property type="match status" value="1"/>
</dbReference>
<evidence type="ECO:0000313" key="2">
    <source>
        <dbReference type="EMBL" id="CAI6354584.1"/>
    </source>
</evidence>
<dbReference type="GO" id="GO:0017154">
    <property type="term" value="F:semaphorin receptor activity"/>
    <property type="evidence" value="ECO:0007669"/>
    <property type="project" value="InterPro"/>
</dbReference>
<reference evidence="2 3" key="1">
    <citation type="submission" date="2023-01" db="EMBL/GenBank/DDBJ databases">
        <authorList>
            <person name="Whitehead M."/>
        </authorList>
    </citation>
    <scope>NUCLEOTIDE SEQUENCE [LARGE SCALE GENOMIC DNA]</scope>
</reference>
<dbReference type="PANTHER" id="PTHR22625">
    <property type="entry name" value="PLEXIN"/>
    <property type="match status" value="1"/>
</dbReference>
<proteinExistence type="predicted"/>
<dbReference type="PANTHER" id="PTHR22625:SF44">
    <property type="entry name" value="PLEXIN-B"/>
    <property type="match status" value="1"/>
</dbReference>
<name>A0AAV0WFB7_9HEMI</name>
<dbReference type="EMBL" id="CARXXK010000002">
    <property type="protein sequence ID" value="CAI6354584.1"/>
    <property type="molecule type" value="Genomic_DNA"/>
</dbReference>
<dbReference type="InterPro" id="IPR013548">
    <property type="entry name" value="Plexin_cytoplasmic_RasGAP_dom"/>
</dbReference>
<dbReference type="GO" id="GO:0030334">
    <property type="term" value="P:regulation of cell migration"/>
    <property type="evidence" value="ECO:0007669"/>
    <property type="project" value="TreeGrafter"/>
</dbReference>
<gene>
    <name evidence="2" type="ORF">MEUPH1_LOCUS10560</name>
</gene>
<evidence type="ECO:0000259" key="1">
    <source>
        <dbReference type="Pfam" id="PF08337"/>
    </source>
</evidence>
<protein>
    <recommendedName>
        <fullName evidence="1">Plexin cytoplasmic RasGAP domain-containing protein</fullName>
    </recommendedName>
</protein>
<sequence length="42" mass="4916">MMQFEQLINNKHFVLSFIDTLESQKTFSIRDKVNVASLLMVV</sequence>
<dbReference type="Pfam" id="PF08337">
    <property type="entry name" value="Plexin_cytopl"/>
    <property type="match status" value="1"/>
</dbReference>
<dbReference type="GO" id="GO:0007162">
    <property type="term" value="P:negative regulation of cell adhesion"/>
    <property type="evidence" value="ECO:0007669"/>
    <property type="project" value="TreeGrafter"/>
</dbReference>
<dbReference type="GO" id="GO:0005886">
    <property type="term" value="C:plasma membrane"/>
    <property type="evidence" value="ECO:0007669"/>
    <property type="project" value="TreeGrafter"/>
</dbReference>
<evidence type="ECO:0000313" key="3">
    <source>
        <dbReference type="Proteomes" id="UP001160148"/>
    </source>
</evidence>
<dbReference type="GO" id="GO:0008360">
    <property type="term" value="P:regulation of cell shape"/>
    <property type="evidence" value="ECO:0007669"/>
    <property type="project" value="TreeGrafter"/>
</dbReference>
<keyword evidence="3" id="KW-1185">Reference proteome</keyword>
<dbReference type="InterPro" id="IPR008936">
    <property type="entry name" value="Rho_GTPase_activation_prot"/>
</dbReference>
<organism evidence="2 3">
    <name type="scientific">Macrosiphum euphorbiae</name>
    <name type="common">potato aphid</name>
    <dbReference type="NCBI Taxonomy" id="13131"/>
    <lineage>
        <taxon>Eukaryota</taxon>
        <taxon>Metazoa</taxon>
        <taxon>Ecdysozoa</taxon>
        <taxon>Arthropoda</taxon>
        <taxon>Hexapoda</taxon>
        <taxon>Insecta</taxon>
        <taxon>Pterygota</taxon>
        <taxon>Neoptera</taxon>
        <taxon>Paraneoptera</taxon>
        <taxon>Hemiptera</taxon>
        <taxon>Sternorrhyncha</taxon>
        <taxon>Aphidomorpha</taxon>
        <taxon>Aphidoidea</taxon>
        <taxon>Aphididae</taxon>
        <taxon>Macrosiphini</taxon>
        <taxon>Macrosiphum</taxon>
    </lineage>
</organism>
<dbReference type="InterPro" id="IPR031148">
    <property type="entry name" value="Plexin"/>
</dbReference>
<dbReference type="Proteomes" id="UP001160148">
    <property type="component" value="Unassembled WGS sequence"/>
</dbReference>
<dbReference type="AlphaFoldDB" id="A0AAV0WFB7"/>
<dbReference type="GO" id="GO:0097374">
    <property type="term" value="P:sensory neuron axon guidance"/>
    <property type="evidence" value="ECO:0007669"/>
    <property type="project" value="TreeGrafter"/>
</dbReference>
<dbReference type="GO" id="GO:0002116">
    <property type="term" value="C:semaphorin receptor complex"/>
    <property type="evidence" value="ECO:0007669"/>
    <property type="project" value="TreeGrafter"/>
</dbReference>